<accession>A0A4V1KIV8</accession>
<dbReference type="RefSeq" id="WP_128778209.1">
    <property type="nucleotide sequence ID" value="NZ_RYFI01000014.1"/>
</dbReference>
<evidence type="ECO:0000313" key="4">
    <source>
        <dbReference type="Proteomes" id="UP000289708"/>
    </source>
</evidence>
<dbReference type="InterPro" id="IPR007844">
    <property type="entry name" value="AsmA"/>
</dbReference>
<dbReference type="GO" id="GO:0090313">
    <property type="term" value="P:regulation of protein targeting to membrane"/>
    <property type="evidence" value="ECO:0007669"/>
    <property type="project" value="TreeGrafter"/>
</dbReference>
<sequence length="1238" mass="127559">MNNTLTGLGLALVLALLAALIGPWFVNWTAYRDDFAAQASALVGAPVEVKGAVDARLLPSPYVRFRAISAGTGATRASIDEVEIELAFAPLLRGEVKAERVKLVRPRLGVEVAADGGVRTAFSSAGAKGGAERVSFDRAEIVDGLVHVTAPSGRWTLDRISGVAEAGSLAGPFRFEGAAGPGGRRVEARLSTGRADASGAMRIKLAIKSDVAPETFEADGALTLAGKPVFDGKAALARPEARNVRGGSASGDEAVPWRIAADVKGGAAAFRLDNLDIAFGPDDRGVRLGGSAAVTLRATPRVELSLASRQVDLDRMVGENRPKSPAGVIEALVTRLGTATRPPVEGRLSIDLRGLVLAGDVVQDVRAEIETQDGGWRIRSASAVLPGETKTAISGAVIFAGADPAFFGPVSFETADLAGFRRWLAGGEIQPPAPVRRLSLRGDVAARPDEVAIEDAELATDAARSTGRVSWRAAERPDGRARVEAALESDRLDLDALGLDRLFAQALSGRGPDVLLALDARALSFSGVSMSGVSIDGSLGRDGIDLKRLAIRDAAGAAISGAGSIGQGASGAQGRLGFDVQAPRLAPLLTLARAFGAPEPVLAALRARSTALAPLKLAVEVESDGKGRRFAVRGDAAGGRIDARLSVAAPSLEAETELEIRLTSPDGRRLAAIAGLDLSPVAEARGGELWAKLAGAPAAGMTGEGRFAGLGVDLSARGKVALAPVAGLSAEGEAALKSGDVAPLLAAVGRLAPTSTLSLPVDLKANAALDAEGVRLDGLSGAIAGRPIRGRLAAPYDLQRPIAGEIALEELPLAAFMALAFSPEALSGGEDRRSVWPSAAFGPSPARGLVGRVAVTASRAPLGGGRSATDARFAIALKRGAVAIEGISAELEGGRLTGSVNVARSNDDATASVALLLEGARVERVIGLPREASPLLGALDLKVEAQGTGRSLAGLVGSLTGAGSATLTDGSLRRLDVGAIERLEPRVEAGLPLEAPKIADALTRDIDGAHLKLARAVAPFTLSGGVLRTGAIASDSPVGTLGGAATLDLRRLALDADLTLKPNRPDAPQIGLSFDGPLARPVRRIDATDFTNWLSVRAVERETRRIEAMEADIRERARIARLRAEEDRKRAEEEKRRLEEERRKAEMERRKREAEARALVDTLPLPSFSNAPGLPSALDITPPGAAAPAARGAPPPAGVFGGPEAGRPAERGRSGLQPDALTLPQSILPPAAVGSPGR</sequence>
<comment type="caution">
    <text evidence="3">The sequence shown here is derived from an EMBL/GenBank/DDBJ whole genome shotgun (WGS) entry which is preliminary data.</text>
</comment>
<dbReference type="OrthoDB" id="9816380at2"/>
<feature type="domain" description="AsmA" evidence="2">
    <location>
        <begin position="10"/>
        <end position="116"/>
    </location>
</feature>
<dbReference type="PANTHER" id="PTHR30441:SF4">
    <property type="entry name" value="PROTEIN ASMA"/>
    <property type="match status" value="1"/>
</dbReference>
<dbReference type="Pfam" id="PF05170">
    <property type="entry name" value="AsmA"/>
    <property type="match status" value="2"/>
</dbReference>
<evidence type="ECO:0000256" key="1">
    <source>
        <dbReference type="SAM" id="MobiDB-lite"/>
    </source>
</evidence>
<dbReference type="GO" id="GO:0005886">
    <property type="term" value="C:plasma membrane"/>
    <property type="evidence" value="ECO:0007669"/>
    <property type="project" value="TreeGrafter"/>
</dbReference>
<dbReference type="Proteomes" id="UP000289708">
    <property type="component" value="Unassembled WGS sequence"/>
</dbReference>
<dbReference type="EMBL" id="RYFI01000014">
    <property type="protein sequence ID" value="RXF72042.1"/>
    <property type="molecule type" value="Genomic_DNA"/>
</dbReference>
<organism evidence="3 4">
    <name type="scientific">Hansschlegelia zhihuaiae</name>
    <dbReference type="NCBI Taxonomy" id="405005"/>
    <lineage>
        <taxon>Bacteria</taxon>
        <taxon>Pseudomonadati</taxon>
        <taxon>Pseudomonadota</taxon>
        <taxon>Alphaproteobacteria</taxon>
        <taxon>Hyphomicrobiales</taxon>
        <taxon>Methylopilaceae</taxon>
        <taxon>Hansschlegelia</taxon>
    </lineage>
</organism>
<reference evidence="3 4" key="1">
    <citation type="submission" date="2018-12" db="EMBL/GenBank/DDBJ databases">
        <title>bacterium Hansschlegelia zhihuaiae S113.</title>
        <authorList>
            <person name="He J."/>
        </authorList>
    </citation>
    <scope>NUCLEOTIDE SEQUENCE [LARGE SCALE GENOMIC DNA]</scope>
    <source>
        <strain evidence="3 4">S 113</strain>
    </source>
</reference>
<name>A0A4V1KIV8_9HYPH</name>
<feature type="domain" description="AsmA" evidence="2">
    <location>
        <begin position="853"/>
        <end position="980"/>
    </location>
</feature>
<evidence type="ECO:0000313" key="3">
    <source>
        <dbReference type="EMBL" id="RXF72042.1"/>
    </source>
</evidence>
<dbReference type="InterPro" id="IPR052894">
    <property type="entry name" value="AsmA-related"/>
</dbReference>
<feature type="region of interest" description="Disordered" evidence="1">
    <location>
        <begin position="1174"/>
        <end position="1238"/>
    </location>
</feature>
<dbReference type="AlphaFoldDB" id="A0A4V1KIV8"/>
<feature type="region of interest" description="Disordered" evidence="1">
    <location>
        <begin position="1125"/>
        <end position="1144"/>
    </location>
</feature>
<feature type="compositionally biased region" description="Low complexity" evidence="1">
    <location>
        <begin position="1182"/>
        <end position="1192"/>
    </location>
</feature>
<protein>
    <submittedName>
        <fullName evidence="3">AsmA family protein</fullName>
    </submittedName>
</protein>
<gene>
    <name evidence="3" type="ORF">EK403_14590</name>
</gene>
<dbReference type="PANTHER" id="PTHR30441">
    <property type="entry name" value="DUF748 DOMAIN-CONTAINING PROTEIN"/>
    <property type="match status" value="1"/>
</dbReference>
<evidence type="ECO:0000259" key="2">
    <source>
        <dbReference type="Pfam" id="PF05170"/>
    </source>
</evidence>
<keyword evidence="4" id="KW-1185">Reference proteome</keyword>
<proteinExistence type="predicted"/>